<evidence type="ECO:0000256" key="1">
    <source>
        <dbReference type="SAM" id="Phobius"/>
    </source>
</evidence>
<feature type="transmembrane region" description="Helical" evidence="1">
    <location>
        <begin position="154"/>
        <end position="173"/>
    </location>
</feature>
<feature type="transmembrane region" description="Helical" evidence="1">
    <location>
        <begin position="349"/>
        <end position="368"/>
    </location>
</feature>
<feature type="transmembrane region" description="Helical" evidence="1">
    <location>
        <begin position="64"/>
        <end position="91"/>
    </location>
</feature>
<protein>
    <submittedName>
        <fullName evidence="2">Uncharacterized protein</fullName>
    </submittedName>
</protein>
<gene>
    <name evidence="2" type="ORF">C5Y98_08945</name>
</gene>
<feature type="transmembrane region" description="Helical" evidence="1">
    <location>
        <begin position="273"/>
        <end position="295"/>
    </location>
</feature>
<dbReference type="Proteomes" id="UP000239388">
    <property type="component" value="Unassembled WGS sequence"/>
</dbReference>
<keyword evidence="1" id="KW-0812">Transmembrane</keyword>
<feature type="transmembrane region" description="Helical" evidence="1">
    <location>
        <begin position="112"/>
        <end position="134"/>
    </location>
</feature>
<feature type="transmembrane region" description="Helical" evidence="1">
    <location>
        <begin position="315"/>
        <end position="337"/>
    </location>
</feature>
<accession>A0A2S8G1K9</accession>
<evidence type="ECO:0000313" key="2">
    <source>
        <dbReference type="EMBL" id="PQO38190.1"/>
    </source>
</evidence>
<keyword evidence="1" id="KW-1133">Transmembrane helix</keyword>
<keyword evidence="1" id="KW-0472">Membrane</keyword>
<sequence length="369" mass="40377">MPVGVLAIVSRTLVETAERSDFLALDVGKPVSKLPIWPSEPASSDYNERSILPLSPSLGAPLLIWLRILFLSLHLFLMNLAAVGPLLAIWLDVRSLRRDQPEVGGIGRMVGWCSLVAFGLGMVLGLIQGLLIWLEGGEAYFAALSNVWNSKVIYGFWEIGFSAVCLVIYLAWWQFGKRAATWQRVLSRFLAILAATNLLYHFPTLFTIVGMMARGEVTVDPPVDSGEFRTLLVQGEVIWFTLHFWFASFAVSGLLTGMFCLKRLPEDQREATAGAAFTIALVPTLLQIPVGFMLTTSLNSGQQSRLMGGDPLCTALFAISLGMALWLMHLLATLAFFERDAKKAHQASMVLGGTILLMTAAMLLSRGGV</sequence>
<evidence type="ECO:0000313" key="3">
    <source>
        <dbReference type="Proteomes" id="UP000239388"/>
    </source>
</evidence>
<organism evidence="2 3">
    <name type="scientific">Blastopirellula marina</name>
    <dbReference type="NCBI Taxonomy" id="124"/>
    <lineage>
        <taxon>Bacteria</taxon>
        <taxon>Pseudomonadati</taxon>
        <taxon>Planctomycetota</taxon>
        <taxon>Planctomycetia</taxon>
        <taxon>Pirellulales</taxon>
        <taxon>Pirellulaceae</taxon>
        <taxon>Blastopirellula</taxon>
    </lineage>
</organism>
<proteinExistence type="predicted"/>
<comment type="caution">
    <text evidence="2">The sequence shown here is derived from an EMBL/GenBank/DDBJ whole genome shotgun (WGS) entry which is preliminary data.</text>
</comment>
<name>A0A2S8G1K9_9BACT</name>
<feature type="transmembrane region" description="Helical" evidence="1">
    <location>
        <begin position="185"/>
        <end position="202"/>
    </location>
</feature>
<reference evidence="2 3" key="1">
    <citation type="submission" date="2018-02" db="EMBL/GenBank/DDBJ databases">
        <title>Comparative genomes isolates from brazilian mangrove.</title>
        <authorList>
            <person name="Araujo J.E."/>
            <person name="Taketani R.G."/>
            <person name="Silva M.C.P."/>
            <person name="Loureco M.V."/>
            <person name="Andreote F.D."/>
        </authorList>
    </citation>
    <scope>NUCLEOTIDE SEQUENCE [LARGE SCALE GENOMIC DNA]</scope>
    <source>
        <strain evidence="2 3">NAP PRIS-MGV</strain>
    </source>
</reference>
<feature type="transmembrane region" description="Helical" evidence="1">
    <location>
        <begin position="237"/>
        <end position="261"/>
    </location>
</feature>
<dbReference type="AlphaFoldDB" id="A0A2S8G1K9"/>
<dbReference type="EMBL" id="PUIB01000011">
    <property type="protein sequence ID" value="PQO38190.1"/>
    <property type="molecule type" value="Genomic_DNA"/>
</dbReference>